<dbReference type="EMBL" id="SMBZ01000037">
    <property type="protein sequence ID" value="TCV09915.1"/>
    <property type="molecule type" value="Genomic_DNA"/>
</dbReference>
<accession>A0A4R3VR13</accession>
<organism evidence="1 2">
    <name type="scientific">Sphingobacterium alimentarium</name>
    <dbReference type="NCBI Taxonomy" id="797292"/>
    <lineage>
        <taxon>Bacteria</taxon>
        <taxon>Pseudomonadati</taxon>
        <taxon>Bacteroidota</taxon>
        <taxon>Sphingobacteriia</taxon>
        <taxon>Sphingobacteriales</taxon>
        <taxon>Sphingobacteriaceae</taxon>
        <taxon>Sphingobacterium</taxon>
    </lineage>
</organism>
<evidence type="ECO:0000313" key="2">
    <source>
        <dbReference type="Proteomes" id="UP000295197"/>
    </source>
</evidence>
<reference evidence="1 2" key="1">
    <citation type="submission" date="2019-03" db="EMBL/GenBank/DDBJ databases">
        <title>Genomic Encyclopedia of Type Strains, Phase IV (KMG-IV): sequencing the most valuable type-strain genomes for metagenomic binning, comparative biology and taxonomic classification.</title>
        <authorList>
            <person name="Goeker M."/>
        </authorList>
    </citation>
    <scope>NUCLEOTIDE SEQUENCE [LARGE SCALE GENOMIC DNA]</scope>
    <source>
        <strain evidence="1 2">DSM 22362</strain>
    </source>
</reference>
<comment type="caution">
    <text evidence="1">The sequence shown here is derived from an EMBL/GenBank/DDBJ whole genome shotgun (WGS) entry which is preliminary data.</text>
</comment>
<sequence length="105" mass="12075">MDISEGFGPLTSEIIGKSNRINWPIDLRYRQAYDFVQMNDVWVQKNLSILGLRLKRDLSGIETLNLEEVQDKKNIATTRSFDVMVGKFDDLNQRVINFAAIVGRN</sequence>
<name>A0A4R3VR13_9SPHI</name>
<protein>
    <submittedName>
        <fullName evidence="1">Uncharacterized protein</fullName>
    </submittedName>
</protein>
<evidence type="ECO:0000313" key="1">
    <source>
        <dbReference type="EMBL" id="TCV09915.1"/>
    </source>
</evidence>
<dbReference type="Proteomes" id="UP000295197">
    <property type="component" value="Unassembled WGS sequence"/>
</dbReference>
<keyword evidence="2" id="KW-1185">Reference proteome</keyword>
<gene>
    <name evidence="1" type="ORF">EDC17_10372</name>
</gene>
<dbReference type="AlphaFoldDB" id="A0A4R3VR13"/>
<proteinExistence type="predicted"/>
<dbReference type="RefSeq" id="WP_132778389.1">
    <property type="nucleotide sequence ID" value="NZ_SMBZ01000037.1"/>
</dbReference>
<dbReference type="OrthoDB" id="9808813at2"/>